<sequence length="114" mass="12807">MTRSPSPSSSLDSEVDGGESPYLRFEKFHHPIRAPSSQPPSLLTGSIILLSSLTFLVLGGYATLFSAFLPRTGIYLLDVLADDRHYKYFVVLLIPTTAYFVIANWVGWQYYRNS</sequence>
<dbReference type="PANTHER" id="PTHR36485">
    <property type="entry name" value="OS01G0939000 PROTEIN"/>
    <property type="match status" value="1"/>
</dbReference>
<dbReference type="InterPro" id="IPR029164">
    <property type="entry name" value="PIG-Y"/>
</dbReference>
<accession>A0ABP1DV25</accession>
<keyword evidence="1" id="KW-1133">Transmembrane helix</keyword>
<dbReference type="EMBL" id="OZ037949">
    <property type="protein sequence ID" value="CAL1711079.1"/>
    <property type="molecule type" value="Genomic_DNA"/>
</dbReference>
<keyword evidence="1" id="KW-0812">Transmembrane</keyword>
<evidence type="ECO:0000256" key="1">
    <source>
        <dbReference type="SAM" id="Phobius"/>
    </source>
</evidence>
<proteinExistence type="predicted"/>
<dbReference type="Pfam" id="PF15159">
    <property type="entry name" value="PIG-Y"/>
    <property type="match status" value="1"/>
</dbReference>
<keyword evidence="3" id="KW-1185">Reference proteome</keyword>
<gene>
    <name evidence="2" type="ORF">GFSPODELE1_LOCUS8166</name>
</gene>
<protein>
    <submittedName>
        <fullName evidence="2">Uncharacterized protein</fullName>
    </submittedName>
</protein>
<keyword evidence="1" id="KW-0472">Membrane</keyword>
<feature type="transmembrane region" description="Helical" evidence="1">
    <location>
        <begin position="42"/>
        <end position="68"/>
    </location>
</feature>
<dbReference type="Proteomes" id="UP001497453">
    <property type="component" value="Chromosome 6"/>
</dbReference>
<dbReference type="PANTHER" id="PTHR36485:SF1">
    <property type="entry name" value="TRANSMEMBRANE PROTEIN"/>
    <property type="match status" value="1"/>
</dbReference>
<name>A0ABP1DV25_9APHY</name>
<reference evidence="3" key="1">
    <citation type="submission" date="2024-04" db="EMBL/GenBank/DDBJ databases">
        <authorList>
            <person name="Shaw F."/>
            <person name="Minotto A."/>
        </authorList>
    </citation>
    <scope>NUCLEOTIDE SEQUENCE [LARGE SCALE GENOMIC DNA]</scope>
</reference>
<evidence type="ECO:0000313" key="2">
    <source>
        <dbReference type="EMBL" id="CAL1711079.1"/>
    </source>
</evidence>
<evidence type="ECO:0000313" key="3">
    <source>
        <dbReference type="Proteomes" id="UP001497453"/>
    </source>
</evidence>
<organism evidence="2 3">
    <name type="scientific">Somion occarium</name>
    <dbReference type="NCBI Taxonomy" id="3059160"/>
    <lineage>
        <taxon>Eukaryota</taxon>
        <taxon>Fungi</taxon>
        <taxon>Dikarya</taxon>
        <taxon>Basidiomycota</taxon>
        <taxon>Agaricomycotina</taxon>
        <taxon>Agaricomycetes</taxon>
        <taxon>Polyporales</taxon>
        <taxon>Cerrenaceae</taxon>
        <taxon>Somion</taxon>
    </lineage>
</organism>
<feature type="transmembrane region" description="Helical" evidence="1">
    <location>
        <begin position="88"/>
        <end position="108"/>
    </location>
</feature>